<dbReference type="PANTHER" id="PTHR23513">
    <property type="entry name" value="INTEGRAL MEMBRANE EFFLUX PROTEIN-RELATED"/>
    <property type="match status" value="1"/>
</dbReference>
<dbReference type="EMBL" id="JXSX01000001">
    <property type="protein sequence ID" value="KIR66238.1"/>
    <property type="molecule type" value="Genomic_DNA"/>
</dbReference>
<feature type="transmembrane region" description="Helical" evidence="6">
    <location>
        <begin position="329"/>
        <end position="351"/>
    </location>
</feature>
<keyword evidence="9" id="KW-1185">Reference proteome</keyword>
<feature type="transmembrane region" description="Helical" evidence="6">
    <location>
        <begin position="63"/>
        <end position="83"/>
    </location>
</feature>
<comment type="subcellular location">
    <subcellularLocation>
        <location evidence="1">Cell membrane</location>
        <topology evidence="1">Multi-pass membrane protein</topology>
    </subcellularLocation>
</comment>
<evidence type="ECO:0000313" key="10">
    <source>
        <dbReference type="Proteomes" id="UP000199375"/>
    </source>
</evidence>
<dbReference type="OrthoDB" id="4088826at2"/>
<name>A0A0D0W079_9ACTN</name>
<evidence type="ECO:0000313" key="9">
    <source>
        <dbReference type="Proteomes" id="UP000032254"/>
    </source>
</evidence>
<evidence type="ECO:0000313" key="8">
    <source>
        <dbReference type="EMBL" id="SCF15740.1"/>
    </source>
</evidence>
<organism evidence="7 9">
    <name type="scientific">Micromonospora haikouensis</name>
    <dbReference type="NCBI Taxonomy" id="686309"/>
    <lineage>
        <taxon>Bacteria</taxon>
        <taxon>Bacillati</taxon>
        <taxon>Actinomycetota</taxon>
        <taxon>Actinomycetes</taxon>
        <taxon>Micromonosporales</taxon>
        <taxon>Micromonosporaceae</taxon>
        <taxon>Micromonospora</taxon>
    </lineage>
</organism>
<dbReference type="EMBL" id="FMCW01000035">
    <property type="protein sequence ID" value="SCF15740.1"/>
    <property type="molecule type" value="Genomic_DNA"/>
</dbReference>
<feature type="transmembrane region" description="Helical" evidence="6">
    <location>
        <begin position="238"/>
        <end position="257"/>
    </location>
</feature>
<proteinExistence type="predicted"/>
<keyword evidence="3 6" id="KW-0812">Transmembrane</keyword>
<keyword evidence="5 6" id="KW-0472">Membrane</keyword>
<dbReference type="Gene3D" id="1.20.1250.20">
    <property type="entry name" value="MFS general substrate transporter like domains"/>
    <property type="match status" value="1"/>
</dbReference>
<dbReference type="Proteomes" id="UP000032254">
    <property type="component" value="Unassembled WGS sequence"/>
</dbReference>
<feature type="transmembrane region" description="Helical" evidence="6">
    <location>
        <begin position="392"/>
        <end position="410"/>
    </location>
</feature>
<accession>A0A1C4Y4X7</accession>
<evidence type="ECO:0000256" key="1">
    <source>
        <dbReference type="ARBA" id="ARBA00004651"/>
    </source>
</evidence>
<dbReference type="Pfam" id="PF07690">
    <property type="entry name" value="MFS_1"/>
    <property type="match status" value="1"/>
</dbReference>
<sequence>MADTTATRTPRRRPRLSLAPLRSRDYRLLFVAESVSVFGDAFHAVALPFLVYQVGGGARELGLLVAGYGLCRLATTPLGGILADRVGPWQVMLVSDLLRLAATAPIAVAAVAGDPGLVLIGVLVAVAGLGAGLFQPAAYAITPRLLPAEQLQAGNALHSTAGFAAGLVGPGVAGLVVVLLSPGVAFGVDALTFAVSAACLAVIGAHHRRAAPAAAPPAGGAASPPRLTFWQLLRGSPLLRTVLVVTAAANLTVGGMVRVGLPSLASADLSAGAEGFGGLLAAFTGGSLAGGFFTAGLTGIRRRGATAMLAGLVLAGAVALVPFTGYAGALVALAVAGVASTVTNVLVITVVQQHTAPHLLGRVMSAILLAALGLFPLSGAAAGLVVDAYGSPVLFLATAATLGAAFGFGLSRRVLRDG</sequence>
<dbReference type="GeneID" id="301305184"/>
<evidence type="ECO:0000256" key="6">
    <source>
        <dbReference type="SAM" id="Phobius"/>
    </source>
</evidence>
<evidence type="ECO:0000256" key="5">
    <source>
        <dbReference type="ARBA" id="ARBA00023136"/>
    </source>
</evidence>
<dbReference type="SUPFAM" id="SSF103473">
    <property type="entry name" value="MFS general substrate transporter"/>
    <property type="match status" value="1"/>
</dbReference>
<evidence type="ECO:0000313" key="7">
    <source>
        <dbReference type="EMBL" id="KIR66238.1"/>
    </source>
</evidence>
<keyword evidence="2" id="KW-1003">Cell membrane</keyword>
<dbReference type="RefSeq" id="WP_043963107.1">
    <property type="nucleotide sequence ID" value="NZ_FMCW01000035.1"/>
</dbReference>
<reference evidence="7 9" key="1">
    <citation type="submission" date="2015-01" db="EMBL/GenBank/DDBJ databases">
        <title>Sequencing and annotation of Micromonospora carbonacea strain JXNU-1 genome.</title>
        <authorList>
            <person name="Long Z."/>
            <person name="Huang Y."/>
            <person name="Jiang Y."/>
        </authorList>
    </citation>
    <scope>NUCLEOTIDE SEQUENCE [LARGE SCALE GENOMIC DNA]</scope>
    <source>
        <strain evidence="7 9">JXNU-1</strain>
    </source>
</reference>
<dbReference type="InterPro" id="IPR011701">
    <property type="entry name" value="MFS"/>
</dbReference>
<feature type="transmembrane region" description="Helical" evidence="6">
    <location>
        <begin position="363"/>
        <end position="386"/>
    </location>
</feature>
<feature type="transmembrane region" description="Helical" evidence="6">
    <location>
        <begin position="118"/>
        <end position="141"/>
    </location>
</feature>
<dbReference type="InterPro" id="IPR036259">
    <property type="entry name" value="MFS_trans_sf"/>
</dbReference>
<feature type="transmembrane region" description="Helical" evidence="6">
    <location>
        <begin position="161"/>
        <end position="180"/>
    </location>
</feature>
<dbReference type="GO" id="GO:0005886">
    <property type="term" value="C:plasma membrane"/>
    <property type="evidence" value="ECO:0007669"/>
    <property type="project" value="UniProtKB-SubCell"/>
</dbReference>
<evidence type="ECO:0000256" key="2">
    <source>
        <dbReference type="ARBA" id="ARBA00022475"/>
    </source>
</evidence>
<gene>
    <name evidence="8" type="ORF">GA0070558_13520</name>
    <name evidence="7" type="ORF">TK50_13785</name>
</gene>
<reference evidence="8 10" key="2">
    <citation type="submission" date="2016-06" db="EMBL/GenBank/DDBJ databases">
        <authorList>
            <person name="Kjaerup R.B."/>
            <person name="Dalgaard T.S."/>
            <person name="Juul-Madsen H.R."/>
        </authorList>
    </citation>
    <scope>NUCLEOTIDE SEQUENCE [LARGE SCALE GENOMIC DNA]</scope>
    <source>
        <strain evidence="8 10">DSM 45626</strain>
    </source>
</reference>
<feature type="transmembrane region" description="Helical" evidence="6">
    <location>
        <begin position="277"/>
        <end position="297"/>
    </location>
</feature>
<accession>A0A0D0W079</accession>
<feature type="transmembrane region" description="Helical" evidence="6">
    <location>
        <begin position="186"/>
        <end position="205"/>
    </location>
</feature>
<keyword evidence="4 6" id="KW-1133">Transmembrane helix</keyword>
<dbReference type="CDD" id="cd06173">
    <property type="entry name" value="MFS_MefA_like"/>
    <property type="match status" value="1"/>
</dbReference>
<dbReference type="Proteomes" id="UP000199375">
    <property type="component" value="Unassembled WGS sequence"/>
</dbReference>
<dbReference type="PATRIC" id="fig|47853.6.peg.2912"/>
<evidence type="ECO:0000256" key="4">
    <source>
        <dbReference type="ARBA" id="ARBA00022989"/>
    </source>
</evidence>
<protein>
    <submittedName>
        <fullName evidence="7">Major facilitator transporter</fullName>
    </submittedName>
    <submittedName>
        <fullName evidence="8">Predicted arabinose efflux permease, MFS family</fullName>
    </submittedName>
</protein>
<dbReference type="AlphaFoldDB" id="A0A0D0W079"/>
<dbReference type="GO" id="GO:0022857">
    <property type="term" value="F:transmembrane transporter activity"/>
    <property type="evidence" value="ECO:0007669"/>
    <property type="project" value="InterPro"/>
</dbReference>
<feature type="transmembrane region" description="Helical" evidence="6">
    <location>
        <begin position="304"/>
        <end position="323"/>
    </location>
</feature>
<evidence type="ECO:0000256" key="3">
    <source>
        <dbReference type="ARBA" id="ARBA00022692"/>
    </source>
</evidence>
<dbReference type="PANTHER" id="PTHR23513:SF11">
    <property type="entry name" value="STAPHYLOFERRIN A TRANSPORTER"/>
    <property type="match status" value="1"/>
</dbReference>